<accession>A0AAN6GAQ6</accession>
<dbReference type="InterPro" id="IPR009737">
    <property type="entry name" value="Aim32/Apd1-like"/>
</dbReference>
<dbReference type="AlphaFoldDB" id="A0AAN6GAQ6"/>
<gene>
    <name evidence="2" type="ORF">OC842_005228</name>
</gene>
<feature type="region of interest" description="Disordered" evidence="1">
    <location>
        <begin position="525"/>
        <end position="545"/>
    </location>
</feature>
<dbReference type="PANTHER" id="PTHR31902">
    <property type="entry name" value="ACTIN PATCHES DISTAL PROTEIN 1"/>
    <property type="match status" value="1"/>
</dbReference>
<dbReference type="EMBL" id="JAPDMQ010000359">
    <property type="protein sequence ID" value="KAK0526312.1"/>
    <property type="molecule type" value="Genomic_DNA"/>
</dbReference>
<reference evidence="2" key="1">
    <citation type="journal article" date="2023" name="PhytoFront">
        <title>Draft Genome Resources of Seven Strains of Tilletia horrida, Causal Agent of Kernel Smut of Rice.</title>
        <authorList>
            <person name="Khanal S."/>
            <person name="Antony Babu S."/>
            <person name="Zhou X.G."/>
        </authorList>
    </citation>
    <scope>NUCLEOTIDE SEQUENCE</scope>
    <source>
        <strain evidence="2">TX3</strain>
    </source>
</reference>
<dbReference type="PANTHER" id="PTHR31902:SF14">
    <property type="entry name" value="ACTIN PATCHES DISTAL PROTEIN 1"/>
    <property type="match status" value="1"/>
</dbReference>
<evidence type="ECO:0000313" key="2">
    <source>
        <dbReference type="EMBL" id="KAK0526312.1"/>
    </source>
</evidence>
<name>A0AAN6GAQ6_9BASI</name>
<feature type="region of interest" description="Disordered" evidence="1">
    <location>
        <begin position="431"/>
        <end position="457"/>
    </location>
</feature>
<proteinExistence type="predicted"/>
<dbReference type="Proteomes" id="UP001176521">
    <property type="component" value="Unassembled WGS sequence"/>
</dbReference>
<dbReference type="Pfam" id="PF06999">
    <property type="entry name" value="Suc_Fer-like"/>
    <property type="match status" value="1"/>
</dbReference>
<comment type="caution">
    <text evidence="2">The sequence shown here is derived from an EMBL/GenBank/DDBJ whole genome shotgun (WGS) entry which is preliminary data.</text>
</comment>
<keyword evidence="3" id="KW-1185">Reference proteome</keyword>
<protein>
    <submittedName>
        <fullName evidence="2">Uncharacterized protein</fullName>
    </submittedName>
</protein>
<feature type="region of interest" description="Disordered" evidence="1">
    <location>
        <begin position="380"/>
        <end position="407"/>
    </location>
</feature>
<sequence>MLSRLSAAVDRKLNLKAGTGSSSTAPGAGVGAGVAGGVGAAAGSSSSSNLAPLAPEVEAHLRALGVPLCAHAQACHDCPEPCDDDDTDGAATGPPAYLQNDPRQAGQLRLWAKQEIDLSPAPLLSIAHPQPFHAHVLVSTEGKTDWVREVSELKGSLAETWEKFSEADERAEEEALKAGTGKLLDTIVKKAKGDSSSSGGGGGGGGGDDEGEDASDEQRAGPEGVWSTTSTSTSTSTTATRVLYQNSSHFSTSSGRTNASGIPHHTLLLFPAFQLLTNVPAPERSDGDDERGNERLLRAIWDRILRGAPPGPLSPGNLAEEQEAEDWRLIREQGVRRWVLPYRAVVLLCSHKKRDARCAIAASLLSASLRHHAEEAGWTVDERGDASSVVGHDSSATDPDEEDGSQAAAKWGALTLREAEDSENARRWRRLASEGRGPDDHNEHDGEGGNESGSGGGTLGIFQISHIGGHKYSGNVIIYFPTGAGVWYGRVSPVRDAKAVFEKTIRQGIIIPEFLRAGINLVRPSTSSPSPGPAAQNGAGAGAAPTTLVSGTREELIKEGVLPHGSLVRW</sequence>
<dbReference type="Gene3D" id="3.40.30.10">
    <property type="entry name" value="Glutaredoxin"/>
    <property type="match status" value="1"/>
</dbReference>
<feature type="compositionally biased region" description="Basic and acidic residues" evidence="1">
    <location>
        <begin position="431"/>
        <end position="447"/>
    </location>
</feature>
<evidence type="ECO:0000313" key="3">
    <source>
        <dbReference type="Proteomes" id="UP001176521"/>
    </source>
</evidence>
<feature type="region of interest" description="Disordered" evidence="1">
    <location>
        <begin position="190"/>
        <end position="239"/>
    </location>
</feature>
<feature type="compositionally biased region" description="Low complexity" evidence="1">
    <location>
        <begin position="227"/>
        <end position="238"/>
    </location>
</feature>
<organism evidence="2 3">
    <name type="scientific">Tilletia horrida</name>
    <dbReference type="NCBI Taxonomy" id="155126"/>
    <lineage>
        <taxon>Eukaryota</taxon>
        <taxon>Fungi</taxon>
        <taxon>Dikarya</taxon>
        <taxon>Basidiomycota</taxon>
        <taxon>Ustilaginomycotina</taxon>
        <taxon>Exobasidiomycetes</taxon>
        <taxon>Tilletiales</taxon>
        <taxon>Tilletiaceae</taxon>
        <taxon>Tilletia</taxon>
    </lineage>
</organism>
<evidence type="ECO:0000256" key="1">
    <source>
        <dbReference type="SAM" id="MobiDB-lite"/>
    </source>
</evidence>